<sequence length="184" mass="20425">MSSGEEDFNERETEKAKESKKRRVQSQRACDRCRLKKVRCNGGQGLGKKCSNCEAYDFDCTYNEATKKRGPSKRLEARLEKMEDLLKKAYPESDDLLAQAGPSQEAQAGGASTPSTDYYSDDDFEPSEVIQQKLSAMCLHPMSNRFFGKSSGVMLLQAALDLKSEYSGVDQAIHAHCHIPGSGR</sequence>
<keyword evidence="8" id="KW-1185">Reference proteome</keyword>
<dbReference type="InterPro" id="IPR001138">
    <property type="entry name" value="Zn2Cys6_DnaBD"/>
</dbReference>
<dbReference type="GO" id="GO:0008270">
    <property type="term" value="F:zinc ion binding"/>
    <property type="evidence" value="ECO:0007669"/>
    <property type="project" value="InterPro"/>
</dbReference>
<dbReference type="InterPro" id="IPR036864">
    <property type="entry name" value="Zn2-C6_fun-type_DNA-bd_sf"/>
</dbReference>
<dbReference type="Gene3D" id="4.10.240.10">
    <property type="entry name" value="Zn(2)-C6 fungal-type DNA-binding domain"/>
    <property type="match status" value="1"/>
</dbReference>
<dbReference type="SUPFAM" id="SSF57701">
    <property type="entry name" value="Zn2/Cys6 DNA-binding domain"/>
    <property type="match status" value="1"/>
</dbReference>
<feature type="region of interest" description="Disordered" evidence="5">
    <location>
        <begin position="90"/>
        <end position="123"/>
    </location>
</feature>
<dbReference type="GO" id="GO:0003677">
    <property type="term" value="F:DNA binding"/>
    <property type="evidence" value="ECO:0007669"/>
    <property type="project" value="UniProtKB-KW"/>
</dbReference>
<dbReference type="PANTHER" id="PTHR46910">
    <property type="entry name" value="TRANSCRIPTION FACTOR PDR1"/>
    <property type="match status" value="1"/>
</dbReference>
<dbReference type="AlphaFoldDB" id="A0A4Y9ZLL5"/>
<comment type="subcellular location">
    <subcellularLocation>
        <location evidence="1">Nucleus</location>
    </subcellularLocation>
</comment>
<dbReference type="Proteomes" id="UP000298061">
    <property type="component" value="Unassembled WGS sequence"/>
</dbReference>
<feature type="region of interest" description="Disordered" evidence="5">
    <location>
        <begin position="1"/>
        <end position="29"/>
    </location>
</feature>
<evidence type="ECO:0000313" key="8">
    <source>
        <dbReference type="Proteomes" id="UP000298061"/>
    </source>
</evidence>
<dbReference type="GO" id="GO:0005634">
    <property type="term" value="C:nucleus"/>
    <property type="evidence" value="ECO:0007669"/>
    <property type="project" value="UniProtKB-SubCell"/>
</dbReference>
<evidence type="ECO:0000256" key="3">
    <source>
        <dbReference type="ARBA" id="ARBA00023125"/>
    </source>
</evidence>
<dbReference type="GO" id="GO:0000981">
    <property type="term" value="F:DNA-binding transcription factor activity, RNA polymerase II-specific"/>
    <property type="evidence" value="ECO:0007669"/>
    <property type="project" value="InterPro"/>
</dbReference>
<dbReference type="Pfam" id="PF00172">
    <property type="entry name" value="Zn_clus"/>
    <property type="match status" value="1"/>
</dbReference>
<evidence type="ECO:0000256" key="2">
    <source>
        <dbReference type="ARBA" id="ARBA00022723"/>
    </source>
</evidence>
<gene>
    <name evidence="7" type="ORF">EWM64_g8828</name>
</gene>
<dbReference type="PANTHER" id="PTHR46910:SF3">
    <property type="entry name" value="HALOTOLERANCE PROTEIN 9-RELATED"/>
    <property type="match status" value="1"/>
</dbReference>
<evidence type="ECO:0000256" key="4">
    <source>
        <dbReference type="ARBA" id="ARBA00023242"/>
    </source>
</evidence>
<dbReference type="CDD" id="cd00067">
    <property type="entry name" value="GAL4"/>
    <property type="match status" value="1"/>
</dbReference>
<evidence type="ECO:0000256" key="1">
    <source>
        <dbReference type="ARBA" id="ARBA00004123"/>
    </source>
</evidence>
<keyword evidence="3" id="KW-0238">DNA-binding</keyword>
<accession>A0A4Y9ZLL5</accession>
<dbReference type="InterPro" id="IPR020448">
    <property type="entry name" value="Maltose_ferment_reg_DNA-bd"/>
</dbReference>
<protein>
    <recommendedName>
        <fullName evidence="6">Zn(2)-C6 fungal-type domain-containing protein</fullName>
    </recommendedName>
</protein>
<dbReference type="PROSITE" id="PS00463">
    <property type="entry name" value="ZN2_CY6_FUNGAL_1"/>
    <property type="match status" value="1"/>
</dbReference>
<dbReference type="PRINTS" id="PR00054">
    <property type="entry name" value="FUNGALZNCYS"/>
</dbReference>
<keyword evidence="4" id="KW-0539">Nucleus</keyword>
<evidence type="ECO:0000256" key="5">
    <source>
        <dbReference type="SAM" id="MobiDB-lite"/>
    </source>
</evidence>
<evidence type="ECO:0000313" key="7">
    <source>
        <dbReference type="EMBL" id="TFY75184.1"/>
    </source>
</evidence>
<dbReference type="PROSITE" id="PS50048">
    <property type="entry name" value="ZN2_CY6_FUNGAL_2"/>
    <property type="match status" value="1"/>
</dbReference>
<proteinExistence type="predicted"/>
<comment type="caution">
    <text evidence="7">The sequence shown here is derived from an EMBL/GenBank/DDBJ whole genome shotgun (WGS) entry which is preliminary data.</text>
</comment>
<dbReference type="InterPro" id="IPR050987">
    <property type="entry name" value="AtrR-like"/>
</dbReference>
<name>A0A4Y9ZLL5_9AGAM</name>
<organism evidence="7 8">
    <name type="scientific">Hericium alpestre</name>
    <dbReference type="NCBI Taxonomy" id="135208"/>
    <lineage>
        <taxon>Eukaryota</taxon>
        <taxon>Fungi</taxon>
        <taxon>Dikarya</taxon>
        <taxon>Basidiomycota</taxon>
        <taxon>Agaricomycotina</taxon>
        <taxon>Agaricomycetes</taxon>
        <taxon>Russulales</taxon>
        <taxon>Hericiaceae</taxon>
        <taxon>Hericium</taxon>
    </lineage>
</organism>
<dbReference type="OrthoDB" id="39175at2759"/>
<evidence type="ECO:0000259" key="6">
    <source>
        <dbReference type="PROSITE" id="PS50048"/>
    </source>
</evidence>
<dbReference type="SMART" id="SM00066">
    <property type="entry name" value="GAL4"/>
    <property type="match status" value="1"/>
</dbReference>
<dbReference type="STRING" id="135208.A0A4Y9ZLL5"/>
<keyword evidence="2" id="KW-0479">Metal-binding</keyword>
<feature type="domain" description="Zn(2)-C6 fungal-type" evidence="6">
    <location>
        <begin position="29"/>
        <end position="62"/>
    </location>
</feature>
<reference evidence="7 8" key="1">
    <citation type="submission" date="2019-02" db="EMBL/GenBank/DDBJ databases">
        <title>Genome sequencing of the rare red list fungi Hericium alpestre (H. flagellum).</title>
        <authorList>
            <person name="Buettner E."/>
            <person name="Kellner H."/>
        </authorList>
    </citation>
    <scope>NUCLEOTIDE SEQUENCE [LARGE SCALE GENOMIC DNA]</scope>
    <source>
        <strain evidence="7 8">DSM 108284</strain>
    </source>
</reference>
<dbReference type="EMBL" id="SFCI01001686">
    <property type="protein sequence ID" value="TFY75184.1"/>
    <property type="molecule type" value="Genomic_DNA"/>
</dbReference>